<keyword evidence="2" id="KW-1133">Transmembrane helix</keyword>
<evidence type="ECO:0000259" key="3">
    <source>
        <dbReference type="SMART" id="SM00909"/>
    </source>
</evidence>
<reference evidence="4 5" key="1">
    <citation type="submission" date="2018-09" db="EMBL/GenBank/DDBJ databases">
        <title>Novel species of Arthrobacter.</title>
        <authorList>
            <person name="Liu Q."/>
            <person name="Xin Y.-H."/>
        </authorList>
    </citation>
    <scope>NUCLEOTIDE SEQUENCE [LARGE SCALE GENOMIC DNA]</scope>
    <source>
        <strain evidence="4 5">Hz2</strain>
    </source>
</reference>
<dbReference type="EMBL" id="QZVT01000002">
    <property type="protein sequence ID" value="RJT81869.1"/>
    <property type="molecule type" value="Genomic_DNA"/>
</dbReference>
<evidence type="ECO:0000256" key="1">
    <source>
        <dbReference type="SAM" id="MobiDB-lite"/>
    </source>
</evidence>
<feature type="compositionally biased region" description="Polar residues" evidence="1">
    <location>
        <begin position="51"/>
        <end position="64"/>
    </location>
</feature>
<keyword evidence="2" id="KW-0812">Transmembrane</keyword>
<feature type="transmembrane region" description="Helical" evidence="2">
    <location>
        <begin position="12"/>
        <end position="33"/>
    </location>
</feature>
<dbReference type="SMART" id="SM00909">
    <property type="entry name" value="Germane"/>
    <property type="match status" value="1"/>
</dbReference>
<gene>
    <name evidence="4" type="ORF">D6T63_03670</name>
</gene>
<protein>
    <recommendedName>
        <fullName evidence="3">GerMN domain-containing protein</fullName>
    </recommendedName>
</protein>
<dbReference type="Proteomes" id="UP000272560">
    <property type="component" value="Unassembled WGS sequence"/>
</dbReference>
<proteinExistence type="predicted"/>
<dbReference type="AlphaFoldDB" id="A0A3A5M443"/>
<comment type="caution">
    <text evidence="4">The sequence shown here is derived from an EMBL/GenBank/DDBJ whole genome shotgun (WGS) entry which is preliminary data.</text>
</comment>
<evidence type="ECO:0000313" key="5">
    <source>
        <dbReference type="Proteomes" id="UP000272560"/>
    </source>
</evidence>
<feature type="region of interest" description="Disordered" evidence="1">
    <location>
        <begin position="51"/>
        <end position="79"/>
    </location>
</feature>
<dbReference type="InterPro" id="IPR019606">
    <property type="entry name" value="GerMN"/>
</dbReference>
<organism evidence="4 5">
    <name type="scientific">Arthrobacter cheniae</name>
    <dbReference type="NCBI Taxonomy" id="1258888"/>
    <lineage>
        <taxon>Bacteria</taxon>
        <taxon>Bacillati</taxon>
        <taxon>Actinomycetota</taxon>
        <taxon>Actinomycetes</taxon>
        <taxon>Micrococcales</taxon>
        <taxon>Micrococcaceae</taxon>
        <taxon>Arthrobacter</taxon>
    </lineage>
</organism>
<keyword evidence="2" id="KW-0472">Membrane</keyword>
<evidence type="ECO:0000313" key="4">
    <source>
        <dbReference type="EMBL" id="RJT81869.1"/>
    </source>
</evidence>
<keyword evidence="5" id="KW-1185">Reference proteome</keyword>
<accession>A0A3A5M443</accession>
<name>A0A3A5M443_9MICC</name>
<dbReference type="Pfam" id="PF10646">
    <property type="entry name" value="Germane"/>
    <property type="match status" value="1"/>
</dbReference>
<feature type="domain" description="GerMN" evidence="3">
    <location>
        <begin position="116"/>
        <end position="213"/>
    </location>
</feature>
<dbReference type="RefSeq" id="WP_120147690.1">
    <property type="nucleotide sequence ID" value="NZ_QZVT01000002.1"/>
</dbReference>
<sequence>MSQHDPLRKNRLGLRGILLVSGGVLVASSIFFLPDTGLLPGSASTTDLAQPSLTAASSEGTEGSSDAAVRKQGAAAGPADATQPLLPVYWLGEVEGTDRLFREYLVSPAGATGDPISEAVQVMTEGQPLDPDYHSPWRPASSVSSSISTKNVITLDISSDSVSKRLDEDEARIALQQLVHTATAAAAHGGLIAGGEASSVVVLVDGAANHRAFGAVDLGGEWTRDPSALAPVWVIDPQEGVEHAAESLTIHGVGPASDDSLAWRIDRSVDGSAAGDTNLFRDGSVDISSQDGVPGAYSFSVTLPPGQYEITVSTPSGSGTAQDSKTITIR</sequence>
<evidence type="ECO:0000256" key="2">
    <source>
        <dbReference type="SAM" id="Phobius"/>
    </source>
</evidence>
<dbReference type="OrthoDB" id="4843507at2"/>